<evidence type="ECO:0000313" key="3">
    <source>
        <dbReference type="EMBL" id="BAW80588.1"/>
    </source>
</evidence>
<dbReference type="OrthoDB" id="9764577at2"/>
<keyword evidence="3" id="KW-0808">Transferase</keyword>
<dbReference type="InterPro" id="IPR024004">
    <property type="entry name" value="PEP-CTERM/XrtA_GlycosylTrfase"/>
</dbReference>
<gene>
    <name evidence="3" type="ORF">TAO_1218</name>
</gene>
<dbReference type="AlphaFoldDB" id="A0A1Q2SN67"/>
<dbReference type="InterPro" id="IPR050194">
    <property type="entry name" value="Glycosyltransferase_grp1"/>
</dbReference>
<evidence type="ECO:0000259" key="2">
    <source>
        <dbReference type="Pfam" id="PF13579"/>
    </source>
</evidence>
<protein>
    <submittedName>
        <fullName evidence="3">Group 1 glycosyl transferase</fullName>
    </submittedName>
</protein>
<dbReference type="PANTHER" id="PTHR45947:SF3">
    <property type="entry name" value="SULFOQUINOVOSYL TRANSFERASE SQD2"/>
    <property type="match status" value="1"/>
</dbReference>
<reference evidence="3 4" key="1">
    <citation type="journal article" date="2017" name="ISME J.">
        <title>An acid-tolerant ammonia-oxidizing ?-proteobacterium from soil.</title>
        <authorList>
            <person name="Hayatsu M."/>
            <person name="Tago K."/>
            <person name="Uchiyama I."/>
            <person name="Toyoda A."/>
            <person name="Wang Y."/>
            <person name="Shimomura Y."/>
            <person name="Okubo T."/>
            <person name="Kurisu F."/>
            <person name="Hirono Y."/>
            <person name="Nonaka K."/>
            <person name="Akiyama H."/>
            <person name="Itoh T."/>
            <person name="Takami H."/>
        </authorList>
    </citation>
    <scope>NUCLEOTIDE SEQUENCE [LARGE SCALE GENOMIC DNA]</scope>
    <source>
        <strain evidence="3 4">TAO100</strain>
    </source>
</reference>
<dbReference type="Pfam" id="PF00534">
    <property type="entry name" value="Glycos_transf_1"/>
    <property type="match status" value="1"/>
</dbReference>
<dbReference type="NCBIfam" id="TIGR04063">
    <property type="entry name" value="stp3"/>
    <property type="match status" value="1"/>
</dbReference>
<dbReference type="Proteomes" id="UP000243679">
    <property type="component" value="Chromosome"/>
</dbReference>
<dbReference type="InterPro" id="IPR028098">
    <property type="entry name" value="Glyco_trans_4-like_N"/>
</dbReference>
<dbReference type="Pfam" id="PF13579">
    <property type="entry name" value="Glyco_trans_4_4"/>
    <property type="match status" value="1"/>
</dbReference>
<accession>A0A1Q2SN67</accession>
<proteinExistence type="predicted"/>
<dbReference type="SUPFAM" id="SSF53756">
    <property type="entry name" value="UDP-Glycosyltransferase/glycogen phosphorylase"/>
    <property type="match status" value="1"/>
</dbReference>
<dbReference type="PANTHER" id="PTHR45947">
    <property type="entry name" value="SULFOQUINOVOSYL TRANSFERASE SQD2"/>
    <property type="match status" value="1"/>
</dbReference>
<dbReference type="InterPro" id="IPR001296">
    <property type="entry name" value="Glyco_trans_1"/>
</dbReference>
<dbReference type="RefSeq" id="WP_096527115.1">
    <property type="nucleotide sequence ID" value="NZ_AP014836.1"/>
</dbReference>
<organism evidence="3 4">
    <name type="scientific">Candidatus Nitrosoglobus terrae</name>
    <dbReference type="NCBI Taxonomy" id="1630141"/>
    <lineage>
        <taxon>Bacteria</taxon>
        <taxon>Pseudomonadati</taxon>
        <taxon>Pseudomonadota</taxon>
        <taxon>Gammaproteobacteria</taxon>
        <taxon>Chromatiales</taxon>
        <taxon>Chromatiaceae</taxon>
        <taxon>Candidatus Nitrosoglobus</taxon>
    </lineage>
</organism>
<dbReference type="GO" id="GO:0016758">
    <property type="term" value="F:hexosyltransferase activity"/>
    <property type="evidence" value="ECO:0007669"/>
    <property type="project" value="TreeGrafter"/>
</dbReference>
<sequence>MKILHVLDHSLPLQSGYSFRTWSILKQQRALGWETFHVTSPKHNVAAGKVVEKEEFDGFEFFRVLDPLSRVDKIPLLRQWVVIKALEYRLLKLIPIIKPDIIHAHSPALNGKAAIRAAKQFGIPVVYEVRAFWEDAAVDHGKHQAWGIRYRLSRNLETQVLTHADGIVTICEGLRSEIIERDVPSEKIIVVPNAVDVEQFRYSYFEDSQLRVSLGLEGKLVLGFLGSFYAYEGLDLLLQAFPKILKEYPNARVLLTGGGPQSKHLQRLALKLGLTDKVIFTGRVPNTEIYRYYNLVDIAVYPRLQMRLTDLVTPLKPLEAMAQGKLVVASDVGGHRELIRDGQTGSLFKAGNIEALASTIIALLGSPHCWDAFREAGRAFVETERTWTQSVMKYASLYSRLIDR</sequence>
<dbReference type="CDD" id="cd03794">
    <property type="entry name" value="GT4_WbuB-like"/>
    <property type="match status" value="1"/>
</dbReference>
<feature type="domain" description="Glycosyl transferase family 1" evidence="1">
    <location>
        <begin position="212"/>
        <end position="378"/>
    </location>
</feature>
<dbReference type="Gene3D" id="3.40.50.2000">
    <property type="entry name" value="Glycogen Phosphorylase B"/>
    <property type="match status" value="2"/>
</dbReference>
<evidence type="ECO:0000313" key="4">
    <source>
        <dbReference type="Proteomes" id="UP000243679"/>
    </source>
</evidence>
<name>A0A1Q2SN67_9GAMM</name>
<keyword evidence="4" id="KW-1185">Reference proteome</keyword>
<dbReference type="KEGG" id="ntt:TAO_1218"/>
<feature type="domain" description="Glycosyltransferase subfamily 4-like N-terminal" evidence="2">
    <location>
        <begin position="16"/>
        <end position="193"/>
    </location>
</feature>
<evidence type="ECO:0000259" key="1">
    <source>
        <dbReference type="Pfam" id="PF00534"/>
    </source>
</evidence>
<dbReference type="EMBL" id="AP014836">
    <property type="protein sequence ID" value="BAW80588.1"/>
    <property type="molecule type" value="Genomic_DNA"/>
</dbReference>